<feature type="domain" description="Helix-hairpin-helix DNA-binding motif class 1" evidence="5">
    <location>
        <begin position="107"/>
        <end position="126"/>
    </location>
</feature>
<dbReference type="InterPro" id="IPR003583">
    <property type="entry name" value="Hlx-hairpin-Hlx_DNA-bd_motif"/>
</dbReference>
<dbReference type="InterPro" id="IPR010994">
    <property type="entry name" value="RuvA_2-like"/>
</dbReference>
<sequence>MIAFVRGRVVEVGLERVVLDVGGLGMQLTCPTGSLSHLRTEEIATVHTALVVREDSWTMYAFANAEQRIDFEILQTVSGVGPRLALAMIATLSPTDLRRAIDRSDLATLTKVPGVGRKGAQRLVIELTGKLSATVGDSRVDSAPTGWRDSVSAGLVSLGWSGREADAAIDAIADEAALMEANDNVDVSALLRLALRSLDRV</sequence>
<dbReference type="Gene3D" id="2.40.50.140">
    <property type="entry name" value="Nucleic acid-binding proteins"/>
    <property type="match status" value="1"/>
</dbReference>
<dbReference type="InterPro" id="IPR011114">
    <property type="entry name" value="RuvA_C"/>
</dbReference>
<dbReference type="Gene3D" id="1.10.150.20">
    <property type="entry name" value="5' to 3' exonuclease, C-terminal subdomain"/>
    <property type="match status" value="1"/>
</dbReference>
<dbReference type="GO" id="GO:0009379">
    <property type="term" value="C:Holliday junction helicase complex"/>
    <property type="evidence" value="ECO:0007669"/>
    <property type="project" value="InterPro"/>
</dbReference>
<evidence type="ECO:0000256" key="1">
    <source>
        <dbReference type="ARBA" id="ARBA00022490"/>
    </source>
</evidence>
<dbReference type="SUPFAM" id="SSF50249">
    <property type="entry name" value="Nucleic acid-binding proteins"/>
    <property type="match status" value="1"/>
</dbReference>
<dbReference type="InterPro" id="IPR012340">
    <property type="entry name" value="NA-bd_OB-fold"/>
</dbReference>
<keyword evidence="4" id="KW-0234">DNA repair</keyword>
<evidence type="ECO:0000256" key="2">
    <source>
        <dbReference type="ARBA" id="ARBA00022763"/>
    </source>
</evidence>
<dbReference type="GO" id="GO:0003677">
    <property type="term" value="F:DNA binding"/>
    <property type="evidence" value="ECO:0007669"/>
    <property type="project" value="UniProtKB-KW"/>
</dbReference>
<evidence type="ECO:0000256" key="4">
    <source>
        <dbReference type="ARBA" id="ARBA00023204"/>
    </source>
</evidence>
<dbReference type="AlphaFoldDB" id="A0A6J7FVW5"/>
<dbReference type="SUPFAM" id="SSF47781">
    <property type="entry name" value="RuvA domain 2-like"/>
    <property type="match status" value="1"/>
</dbReference>
<dbReference type="Gene3D" id="1.10.8.10">
    <property type="entry name" value="DNA helicase RuvA subunit, C-terminal domain"/>
    <property type="match status" value="1"/>
</dbReference>
<evidence type="ECO:0000259" key="5">
    <source>
        <dbReference type="SMART" id="SM00278"/>
    </source>
</evidence>
<name>A0A6J7FVW5_9ZZZZ</name>
<dbReference type="GO" id="GO:0006310">
    <property type="term" value="P:DNA recombination"/>
    <property type="evidence" value="ECO:0007669"/>
    <property type="project" value="InterPro"/>
</dbReference>
<dbReference type="SUPFAM" id="SSF46929">
    <property type="entry name" value="DNA helicase RuvA subunit, C-terminal domain"/>
    <property type="match status" value="1"/>
</dbReference>
<feature type="domain" description="Helix-hairpin-helix DNA-binding motif class 1" evidence="5">
    <location>
        <begin position="72"/>
        <end position="91"/>
    </location>
</feature>
<organism evidence="6">
    <name type="scientific">freshwater metagenome</name>
    <dbReference type="NCBI Taxonomy" id="449393"/>
    <lineage>
        <taxon>unclassified sequences</taxon>
        <taxon>metagenomes</taxon>
        <taxon>ecological metagenomes</taxon>
    </lineage>
</organism>
<proteinExistence type="inferred from homology"/>
<dbReference type="Pfam" id="PF07499">
    <property type="entry name" value="RuvA_C"/>
    <property type="match status" value="1"/>
</dbReference>
<dbReference type="Pfam" id="PF01330">
    <property type="entry name" value="RuvA_N"/>
    <property type="match status" value="1"/>
</dbReference>
<evidence type="ECO:0000313" key="6">
    <source>
        <dbReference type="EMBL" id="CAB4899627.1"/>
    </source>
</evidence>
<protein>
    <submittedName>
        <fullName evidence="6">Unannotated protein</fullName>
    </submittedName>
</protein>
<keyword evidence="3" id="KW-0238">DNA-binding</keyword>
<dbReference type="SMART" id="SM00278">
    <property type="entry name" value="HhH1"/>
    <property type="match status" value="2"/>
</dbReference>
<keyword evidence="1" id="KW-0963">Cytoplasm</keyword>
<keyword evidence="2" id="KW-0227">DNA damage</keyword>
<dbReference type="InterPro" id="IPR036267">
    <property type="entry name" value="RuvA_C_sf"/>
</dbReference>
<dbReference type="GO" id="GO:0006281">
    <property type="term" value="P:DNA repair"/>
    <property type="evidence" value="ECO:0007669"/>
    <property type="project" value="UniProtKB-KW"/>
</dbReference>
<dbReference type="NCBIfam" id="TIGR00084">
    <property type="entry name" value="ruvA"/>
    <property type="match status" value="1"/>
</dbReference>
<dbReference type="GO" id="GO:0009378">
    <property type="term" value="F:four-way junction helicase activity"/>
    <property type="evidence" value="ECO:0007669"/>
    <property type="project" value="InterPro"/>
</dbReference>
<gene>
    <name evidence="6" type="ORF">UFOPK3610_00046</name>
</gene>
<dbReference type="EMBL" id="CAFBMR010000001">
    <property type="protein sequence ID" value="CAB4899627.1"/>
    <property type="molecule type" value="Genomic_DNA"/>
</dbReference>
<dbReference type="HAMAP" id="MF_00031">
    <property type="entry name" value="DNA_HJ_migration_RuvA"/>
    <property type="match status" value="1"/>
</dbReference>
<reference evidence="6" key="1">
    <citation type="submission" date="2020-05" db="EMBL/GenBank/DDBJ databases">
        <authorList>
            <person name="Chiriac C."/>
            <person name="Salcher M."/>
            <person name="Ghai R."/>
            <person name="Kavagutti S V."/>
        </authorList>
    </citation>
    <scope>NUCLEOTIDE SEQUENCE</scope>
</reference>
<accession>A0A6J7FVW5</accession>
<evidence type="ECO:0000256" key="3">
    <source>
        <dbReference type="ARBA" id="ARBA00023125"/>
    </source>
</evidence>
<dbReference type="InterPro" id="IPR000085">
    <property type="entry name" value="RuvA"/>
</dbReference>
<dbReference type="InterPro" id="IPR013849">
    <property type="entry name" value="DNA_helicase_Holl-junc_RuvA_I"/>
</dbReference>
<dbReference type="GO" id="GO:0005524">
    <property type="term" value="F:ATP binding"/>
    <property type="evidence" value="ECO:0007669"/>
    <property type="project" value="InterPro"/>
</dbReference>
<dbReference type="Pfam" id="PF14520">
    <property type="entry name" value="HHH_5"/>
    <property type="match status" value="1"/>
</dbReference>